<dbReference type="OrthoDB" id="1707621at2"/>
<evidence type="ECO:0000313" key="1">
    <source>
        <dbReference type="EMBL" id="MSS43360.1"/>
    </source>
</evidence>
<sequence length="156" mass="18221">MAKELIDSMIYISKEKLGHLNSILKLTKVQKKYIGKEDMLSNDEILDKKDEIIKKIDVLDREFLIKFSELKNKCNIDDINELNVEEYPNLRELKGTIREISSTLMAISILDEENNKVLKKSLEKIKLDLKKLKKGKKAYKGYNKTLDSNIFIDEKK</sequence>
<keyword evidence="1" id="KW-0966">Cell projection</keyword>
<dbReference type="GO" id="GO:0044780">
    <property type="term" value="P:bacterial-type flagellum assembly"/>
    <property type="evidence" value="ECO:0007669"/>
    <property type="project" value="InterPro"/>
</dbReference>
<reference evidence="1 2" key="1">
    <citation type="submission" date="2019-08" db="EMBL/GenBank/DDBJ databases">
        <title>In-depth cultivation of the pig gut microbiome towards novel bacterial diversity and tailored functional studies.</title>
        <authorList>
            <person name="Wylensek D."/>
            <person name="Hitch T.C.A."/>
            <person name="Clavel T."/>
        </authorList>
    </citation>
    <scope>NUCLEOTIDE SEQUENCE [LARGE SCALE GENOMIC DNA]</scope>
    <source>
        <strain evidence="1 2">Med78-601-WT-4W-RMD-3</strain>
    </source>
</reference>
<protein>
    <submittedName>
        <fullName evidence="1">Flagellar protein FlgN</fullName>
    </submittedName>
</protein>
<organism evidence="1 2">
    <name type="scientific">Anaerosalibacter bizertensis</name>
    <dbReference type="NCBI Taxonomy" id="932217"/>
    <lineage>
        <taxon>Bacteria</taxon>
        <taxon>Bacillati</taxon>
        <taxon>Bacillota</taxon>
        <taxon>Tissierellia</taxon>
        <taxon>Tissierellales</taxon>
        <taxon>Sporanaerobacteraceae</taxon>
        <taxon>Anaerosalibacter</taxon>
    </lineage>
</organism>
<gene>
    <name evidence="1" type="ORF">FYJ27_06380</name>
</gene>
<dbReference type="EMBL" id="VULR01000007">
    <property type="protein sequence ID" value="MSS43360.1"/>
    <property type="molecule type" value="Genomic_DNA"/>
</dbReference>
<proteinExistence type="predicted"/>
<comment type="caution">
    <text evidence="1">The sequence shown here is derived from an EMBL/GenBank/DDBJ whole genome shotgun (WGS) entry which is preliminary data.</text>
</comment>
<keyword evidence="1" id="KW-0282">Flagellum</keyword>
<evidence type="ECO:0000313" key="2">
    <source>
        <dbReference type="Proteomes" id="UP000462760"/>
    </source>
</evidence>
<dbReference type="RefSeq" id="WP_154484043.1">
    <property type="nucleotide sequence ID" value="NZ_VULR01000007.1"/>
</dbReference>
<dbReference type="AlphaFoldDB" id="A0A844FHB7"/>
<dbReference type="InterPro" id="IPR007809">
    <property type="entry name" value="FlgN-like"/>
</dbReference>
<keyword evidence="1" id="KW-0969">Cilium</keyword>
<accession>A0A844FHB7</accession>
<dbReference type="Proteomes" id="UP000462760">
    <property type="component" value="Unassembled WGS sequence"/>
</dbReference>
<name>A0A844FHB7_9FIRM</name>
<dbReference type="Pfam" id="PF05130">
    <property type="entry name" value="FlgN"/>
    <property type="match status" value="1"/>
</dbReference>